<reference evidence="2" key="1">
    <citation type="journal article" date="2022" name="bioRxiv">
        <title>Sequencing and chromosome-scale assembly of the giantPleurodeles waltlgenome.</title>
        <authorList>
            <person name="Brown T."/>
            <person name="Elewa A."/>
            <person name="Iarovenko S."/>
            <person name="Subramanian E."/>
            <person name="Araus A.J."/>
            <person name="Petzold A."/>
            <person name="Susuki M."/>
            <person name="Suzuki K.-i.T."/>
            <person name="Hayashi T."/>
            <person name="Toyoda A."/>
            <person name="Oliveira C."/>
            <person name="Osipova E."/>
            <person name="Leigh N.D."/>
            <person name="Simon A."/>
            <person name="Yun M.H."/>
        </authorList>
    </citation>
    <scope>NUCLEOTIDE SEQUENCE</scope>
    <source>
        <strain evidence="2">20211129_DDA</strain>
        <tissue evidence="2">Liver</tissue>
    </source>
</reference>
<feature type="compositionally biased region" description="Polar residues" evidence="1">
    <location>
        <begin position="15"/>
        <end position="26"/>
    </location>
</feature>
<dbReference type="AlphaFoldDB" id="A0AAV7SIA4"/>
<dbReference type="EMBL" id="JANPWB010000008">
    <property type="protein sequence ID" value="KAJ1163816.1"/>
    <property type="molecule type" value="Genomic_DNA"/>
</dbReference>
<feature type="region of interest" description="Disordered" evidence="1">
    <location>
        <begin position="1"/>
        <end position="122"/>
    </location>
</feature>
<dbReference type="Proteomes" id="UP001066276">
    <property type="component" value="Chromosome 4_2"/>
</dbReference>
<gene>
    <name evidence="2" type="ORF">NDU88_004268</name>
</gene>
<feature type="compositionally biased region" description="Basic and acidic residues" evidence="1">
    <location>
        <begin position="27"/>
        <end position="45"/>
    </location>
</feature>
<evidence type="ECO:0000313" key="2">
    <source>
        <dbReference type="EMBL" id="KAJ1163816.1"/>
    </source>
</evidence>
<organism evidence="2 3">
    <name type="scientific">Pleurodeles waltl</name>
    <name type="common">Iberian ribbed newt</name>
    <dbReference type="NCBI Taxonomy" id="8319"/>
    <lineage>
        <taxon>Eukaryota</taxon>
        <taxon>Metazoa</taxon>
        <taxon>Chordata</taxon>
        <taxon>Craniata</taxon>
        <taxon>Vertebrata</taxon>
        <taxon>Euteleostomi</taxon>
        <taxon>Amphibia</taxon>
        <taxon>Batrachia</taxon>
        <taxon>Caudata</taxon>
        <taxon>Salamandroidea</taxon>
        <taxon>Salamandridae</taxon>
        <taxon>Pleurodelinae</taxon>
        <taxon>Pleurodeles</taxon>
    </lineage>
</organism>
<feature type="compositionally biased region" description="Gly residues" evidence="1">
    <location>
        <begin position="1"/>
        <end position="10"/>
    </location>
</feature>
<evidence type="ECO:0000256" key="1">
    <source>
        <dbReference type="SAM" id="MobiDB-lite"/>
    </source>
</evidence>
<name>A0AAV7SIA4_PLEWA</name>
<protein>
    <submittedName>
        <fullName evidence="2">Uncharacterized protein</fullName>
    </submittedName>
</protein>
<proteinExistence type="predicted"/>
<keyword evidence="3" id="KW-1185">Reference proteome</keyword>
<sequence>MAESCGGRGGHISRAQCQEKTISAGTTKEDGDAKEGGGHEGERRLPLATGGAGGRQRQEEAALPGDAELRHQEIPPGHGVPEEKDDQLRKDLQEKDYPETRPMTEEANRENLLNKETVEELK</sequence>
<accession>A0AAV7SIA4</accession>
<evidence type="ECO:0000313" key="3">
    <source>
        <dbReference type="Proteomes" id="UP001066276"/>
    </source>
</evidence>
<comment type="caution">
    <text evidence="2">The sequence shown here is derived from an EMBL/GenBank/DDBJ whole genome shotgun (WGS) entry which is preliminary data.</text>
</comment>
<feature type="compositionally biased region" description="Basic and acidic residues" evidence="1">
    <location>
        <begin position="80"/>
        <end position="122"/>
    </location>
</feature>